<dbReference type="GO" id="GO:0016747">
    <property type="term" value="F:acyltransferase activity, transferring groups other than amino-acyl groups"/>
    <property type="evidence" value="ECO:0007669"/>
    <property type="project" value="InterPro"/>
</dbReference>
<protein>
    <submittedName>
        <fullName evidence="4">Putative N-acetyltransferase YjaB</fullName>
        <ecNumber evidence="4">2.3.1.-</ecNumber>
    </submittedName>
</protein>
<dbReference type="PANTHER" id="PTHR43800">
    <property type="entry name" value="PEPTIDYL-LYSINE N-ACETYLTRANSFERASE YJAB"/>
    <property type="match status" value="1"/>
</dbReference>
<keyword evidence="5" id="KW-1185">Reference proteome</keyword>
<dbReference type="EMBL" id="PQSP01000012">
    <property type="protein sequence ID" value="RUS65486.1"/>
    <property type="molecule type" value="Genomic_DNA"/>
</dbReference>
<evidence type="ECO:0000256" key="1">
    <source>
        <dbReference type="ARBA" id="ARBA00022679"/>
    </source>
</evidence>
<gene>
    <name evidence="4" type="primary">yjaB</name>
    <name evidence="4" type="ORF">CUZ56_02943</name>
</gene>
<sequence length="127" mass="14198">MRATHHFLSEKDIQLLKPQIASNYLPAMSHVTGLVGIRERIVGFLGARGQHVEMLFVEPCCHGCGAGKALLRYAIGHWHVNSLDVNEQNPQAVGFYQHMGFDVVGRSAYDQQGNPFPLLHMRYARDG</sequence>
<comment type="caution">
    <text evidence="4">The sequence shown here is derived from an EMBL/GenBank/DDBJ whole genome shotgun (WGS) entry which is preliminary data.</text>
</comment>
<dbReference type="EC" id="2.3.1.-" evidence="4"/>
<dbReference type="InterPro" id="IPR000182">
    <property type="entry name" value="GNAT_dom"/>
</dbReference>
<accession>A0A433S9R9</accession>
<keyword evidence="2 4" id="KW-0012">Acyltransferase</keyword>
<dbReference type="Proteomes" id="UP000286947">
    <property type="component" value="Unassembled WGS sequence"/>
</dbReference>
<dbReference type="AlphaFoldDB" id="A0A433S9R9"/>
<dbReference type="PANTHER" id="PTHR43800:SF1">
    <property type="entry name" value="PEPTIDYL-LYSINE N-ACETYLTRANSFERASE YJAB"/>
    <property type="match status" value="1"/>
</dbReference>
<dbReference type="RefSeq" id="WP_239442573.1">
    <property type="nucleotide sequence ID" value="NZ_PQSP01000012.1"/>
</dbReference>
<evidence type="ECO:0000313" key="5">
    <source>
        <dbReference type="Proteomes" id="UP000286947"/>
    </source>
</evidence>
<evidence type="ECO:0000256" key="2">
    <source>
        <dbReference type="ARBA" id="ARBA00023315"/>
    </source>
</evidence>
<dbReference type="PROSITE" id="PS51186">
    <property type="entry name" value="GNAT"/>
    <property type="match status" value="1"/>
</dbReference>
<dbReference type="Gene3D" id="3.40.630.30">
    <property type="match status" value="1"/>
</dbReference>
<dbReference type="Pfam" id="PF13673">
    <property type="entry name" value="Acetyltransf_10"/>
    <property type="match status" value="1"/>
</dbReference>
<dbReference type="SUPFAM" id="SSF55729">
    <property type="entry name" value="Acyl-CoA N-acyltransferases (Nat)"/>
    <property type="match status" value="1"/>
</dbReference>
<name>A0A433S9R9_9BURK</name>
<reference evidence="4 5" key="1">
    <citation type="submission" date="2018-01" db="EMBL/GenBank/DDBJ databases">
        <title>Saezia sanguinis gen. nov., sp. nov., in the order Burkholderiales isolated from human blood.</title>
        <authorList>
            <person name="Medina-Pascual M.J."/>
            <person name="Valdezate S."/>
            <person name="Monzon S."/>
            <person name="Cuesta I."/>
            <person name="Carrasco G."/>
            <person name="Villalon P."/>
            <person name="Saez-Nieto J.A."/>
        </authorList>
    </citation>
    <scope>NUCLEOTIDE SEQUENCE [LARGE SCALE GENOMIC DNA]</scope>
    <source>
        <strain evidence="4 5">CNM695-12</strain>
    </source>
</reference>
<dbReference type="InterPro" id="IPR016181">
    <property type="entry name" value="Acyl_CoA_acyltransferase"/>
</dbReference>
<feature type="domain" description="N-acetyltransferase" evidence="3">
    <location>
        <begin position="1"/>
        <end position="126"/>
    </location>
</feature>
<proteinExistence type="predicted"/>
<keyword evidence="1 4" id="KW-0808">Transferase</keyword>
<evidence type="ECO:0000259" key="3">
    <source>
        <dbReference type="PROSITE" id="PS51186"/>
    </source>
</evidence>
<evidence type="ECO:0000313" key="4">
    <source>
        <dbReference type="EMBL" id="RUS65486.1"/>
    </source>
</evidence>
<organism evidence="4 5">
    <name type="scientific">Saezia sanguinis</name>
    <dbReference type="NCBI Taxonomy" id="1965230"/>
    <lineage>
        <taxon>Bacteria</taxon>
        <taxon>Pseudomonadati</taxon>
        <taxon>Pseudomonadota</taxon>
        <taxon>Betaproteobacteria</taxon>
        <taxon>Burkholderiales</taxon>
        <taxon>Saeziaceae</taxon>
        <taxon>Saezia</taxon>
    </lineage>
</organism>